<accession>A0A8J5XC17</accession>
<dbReference type="InterPro" id="IPR011501">
    <property type="entry name" value="Noc3_N"/>
</dbReference>
<dbReference type="GO" id="GO:0005730">
    <property type="term" value="C:nucleolus"/>
    <property type="evidence" value="ECO:0007669"/>
    <property type="project" value="UniProtKB-SubCell"/>
</dbReference>
<feature type="compositionally biased region" description="Acidic residues" evidence="5">
    <location>
        <begin position="228"/>
        <end position="238"/>
    </location>
</feature>
<feature type="compositionally biased region" description="Basic and acidic residues" evidence="5">
    <location>
        <begin position="247"/>
        <end position="259"/>
    </location>
</feature>
<feature type="compositionally biased region" description="Low complexity" evidence="5">
    <location>
        <begin position="50"/>
        <end position="72"/>
    </location>
</feature>
<dbReference type="PANTHER" id="PTHR14428:SF5">
    <property type="entry name" value="NUCLEOLAR COMPLEX PROTEIN 3 HOMOLOG"/>
    <property type="match status" value="1"/>
</dbReference>
<feature type="region of interest" description="Disordered" evidence="5">
    <location>
        <begin position="209"/>
        <end position="260"/>
    </location>
</feature>
<dbReference type="Pfam" id="PF03914">
    <property type="entry name" value="CBF"/>
    <property type="match status" value="1"/>
</dbReference>
<evidence type="ECO:0008006" key="10">
    <source>
        <dbReference type="Google" id="ProtNLM"/>
    </source>
</evidence>
<dbReference type="Proteomes" id="UP000751190">
    <property type="component" value="Unassembled WGS sequence"/>
</dbReference>
<evidence type="ECO:0000256" key="2">
    <source>
        <dbReference type="ARBA" id="ARBA00007797"/>
    </source>
</evidence>
<evidence type="ECO:0000256" key="5">
    <source>
        <dbReference type="SAM" id="MobiDB-lite"/>
    </source>
</evidence>
<evidence type="ECO:0000256" key="4">
    <source>
        <dbReference type="ARBA" id="ARBA00023242"/>
    </source>
</evidence>
<evidence type="ECO:0000256" key="3">
    <source>
        <dbReference type="ARBA" id="ARBA00023054"/>
    </source>
</evidence>
<dbReference type="InterPro" id="IPR016903">
    <property type="entry name" value="Nucleolar_cplx-assoc_3"/>
</dbReference>
<evidence type="ECO:0000259" key="7">
    <source>
        <dbReference type="Pfam" id="PF07540"/>
    </source>
</evidence>
<feature type="domain" description="Nucleolar complex-associated protein 3 N-terminal" evidence="7">
    <location>
        <begin position="106"/>
        <end position="196"/>
    </location>
</feature>
<gene>
    <name evidence="8" type="ORF">KFE25_005496</name>
</gene>
<reference evidence="8" key="1">
    <citation type="submission" date="2021-05" db="EMBL/GenBank/DDBJ databases">
        <title>The genome of the haptophyte Pavlova lutheri (Diacronema luteri, Pavlovales) - a model for lipid biosynthesis in eukaryotic algae.</title>
        <authorList>
            <person name="Hulatt C.J."/>
            <person name="Posewitz M.C."/>
        </authorList>
    </citation>
    <scope>NUCLEOTIDE SEQUENCE</scope>
    <source>
        <strain evidence="8">NIVA-4/92</strain>
    </source>
</reference>
<feature type="region of interest" description="Disordered" evidence="5">
    <location>
        <begin position="1"/>
        <end position="106"/>
    </location>
</feature>
<keyword evidence="4" id="KW-0539">Nucleus</keyword>
<comment type="subcellular location">
    <subcellularLocation>
        <location evidence="1">Nucleus</location>
        <location evidence="1">Nucleolus</location>
    </subcellularLocation>
</comment>
<feature type="region of interest" description="Disordered" evidence="5">
    <location>
        <begin position="427"/>
        <end position="450"/>
    </location>
</feature>
<feature type="domain" description="CCAAT-binding factor" evidence="6">
    <location>
        <begin position="674"/>
        <end position="763"/>
    </location>
</feature>
<evidence type="ECO:0000259" key="6">
    <source>
        <dbReference type="Pfam" id="PF03914"/>
    </source>
</evidence>
<dbReference type="InterPro" id="IPR005612">
    <property type="entry name" value="CCAAT-binding_factor"/>
</dbReference>
<evidence type="ECO:0000313" key="8">
    <source>
        <dbReference type="EMBL" id="KAG8465926.1"/>
    </source>
</evidence>
<feature type="compositionally biased region" description="Basic and acidic residues" evidence="5">
    <location>
        <begin position="430"/>
        <end position="441"/>
    </location>
</feature>
<organism evidence="8 9">
    <name type="scientific">Diacronema lutheri</name>
    <name type="common">Unicellular marine alga</name>
    <name type="synonym">Monochrysis lutheri</name>
    <dbReference type="NCBI Taxonomy" id="2081491"/>
    <lineage>
        <taxon>Eukaryota</taxon>
        <taxon>Haptista</taxon>
        <taxon>Haptophyta</taxon>
        <taxon>Pavlovophyceae</taxon>
        <taxon>Pavlovales</taxon>
        <taxon>Pavlovaceae</taxon>
        <taxon>Diacronema</taxon>
    </lineage>
</organism>
<dbReference type="PANTHER" id="PTHR14428">
    <property type="entry name" value="NUCLEOLAR COMPLEX PROTEIN 3"/>
    <property type="match status" value="1"/>
</dbReference>
<keyword evidence="3" id="KW-0175">Coiled coil</keyword>
<evidence type="ECO:0000256" key="1">
    <source>
        <dbReference type="ARBA" id="ARBA00004604"/>
    </source>
</evidence>
<feature type="region of interest" description="Disordered" evidence="5">
    <location>
        <begin position="812"/>
        <end position="935"/>
    </location>
</feature>
<dbReference type="GO" id="GO:0006270">
    <property type="term" value="P:DNA replication initiation"/>
    <property type="evidence" value="ECO:0007669"/>
    <property type="project" value="TreeGrafter"/>
</dbReference>
<comment type="caution">
    <text evidence="8">The sequence shown here is derived from an EMBL/GenBank/DDBJ whole genome shotgun (WGS) entry which is preliminary data.</text>
</comment>
<sequence>MAEFVRKARKRSCEAQDNSVANYENQPRAERIVRPSSEHAAEGTPKRPRGSAGAPRSQPAPGGARGAPVALPAEDKAARTAAKREARRLERQATHRASAARPASEKRRAIAAAARAVLLDPEQAIGRLAAVHELATADTDGEIRALALASEAALLRDIVPDYRIRLPTARELATTPSKEVARLRKFESELLARYNSHLAVLEAVLQPAGAPRPAPARRKGRDRRGADDADADGGDDGGSDGGADGGAARERGRTSESKVRKLSRCVDAATALRCACVLLPKAIRFNHAERLVALVVAQLDAQALPPPSHHGRRAAADAPCAASAQPAAAAAAARAGDVGAIGDKATRRPAHADVAVAAARADADARAAAARAALEALFRAERCGEGSLLAVTLISELVRRRGVHVREGALRSLLAIDRAQLGALSNGGARDADGGARDARGRARGGKRKRDFGVGRDFEGLVGGGGSGAAVDGRGGRAAARVASELLRAMLVTWGRVLRAAPGARAAPAVRCALEGVAKYAHLVNIELLADTCDRLRALVAPPAASDGSAAAEAAAAGGVALRAPSVDMAAGVAAAHALLRIGGGLGGGQAGAYTQALGTAVTVGNDGLVNRRLYAAIGAAPATLRSAEAGVAERAGGAAGRAPSVDAPAALSSICVALDCAEHVCGGGGKARPPLCAAFALRLALTSLHAPAPFAIAALGAAHRVLVACPKAAAALTEPDEACGEPYAWGGPDPELSNGMNGVAWPLATLAVRSFHPTVRQQAAAVARGAGATDARAGRIARMAPADVLGTFSEAAGVLGASDEPAAKRLAQRAGSVHERADGPGSLWYPPPPAPAGLVRAQRAHRGAADGGVDSGADRGADGGAADAGTREGGRDSGRGAGRGRATGGRGGRGAGAARGRGGGRGGGRRGGGGGRGGGRHGGGDRGGRRYTYT</sequence>
<feature type="compositionally biased region" description="Basic and acidic residues" evidence="5">
    <location>
        <begin position="27"/>
        <end position="45"/>
    </location>
</feature>
<feature type="compositionally biased region" description="Basic and acidic residues" evidence="5">
    <location>
        <begin position="870"/>
        <end position="879"/>
    </location>
</feature>
<comment type="similarity">
    <text evidence="2">Belongs to the CBF/MAK21 family.</text>
</comment>
<dbReference type="Pfam" id="PF07540">
    <property type="entry name" value="NOC3p"/>
    <property type="match status" value="1"/>
</dbReference>
<dbReference type="OMA" id="HCIIAAF"/>
<feature type="compositionally biased region" description="Gly residues" evidence="5">
    <location>
        <begin position="880"/>
        <end position="922"/>
    </location>
</feature>
<feature type="compositionally biased region" description="Polar residues" evidence="5">
    <location>
        <begin position="15"/>
        <end position="25"/>
    </location>
</feature>
<name>A0A8J5XC17_DIALT</name>
<feature type="compositionally biased region" description="Basic and acidic residues" evidence="5">
    <location>
        <begin position="73"/>
        <end position="93"/>
    </location>
</feature>
<proteinExistence type="inferred from homology"/>
<protein>
    <recommendedName>
        <fullName evidence="10">Nucleolar complex-associated protein 3 N-terminal domain-containing protein</fullName>
    </recommendedName>
</protein>
<dbReference type="OrthoDB" id="10263597at2759"/>
<feature type="compositionally biased region" description="Basic and acidic residues" evidence="5">
    <location>
        <begin position="1"/>
        <end position="14"/>
    </location>
</feature>
<dbReference type="GO" id="GO:0003682">
    <property type="term" value="F:chromatin binding"/>
    <property type="evidence" value="ECO:0007669"/>
    <property type="project" value="TreeGrafter"/>
</dbReference>
<evidence type="ECO:0000313" key="9">
    <source>
        <dbReference type="Proteomes" id="UP000751190"/>
    </source>
</evidence>
<dbReference type="EMBL" id="JAGTXO010000009">
    <property type="protein sequence ID" value="KAG8465926.1"/>
    <property type="molecule type" value="Genomic_DNA"/>
</dbReference>
<dbReference type="AlphaFoldDB" id="A0A8J5XC17"/>
<keyword evidence="9" id="KW-1185">Reference proteome</keyword>